<evidence type="ECO:0000259" key="1">
    <source>
        <dbReference type="Pfam" id="PF01047"/>
    </source>
</evidence>
<proteinExistence type="predicted"/>
<dbReference type="InterPro" id="IPR036388">
    <property type="entry name" value="WH-like_DNA-bd_sf"/>
</dbReference>
<evidence type="ECO:0000313" key="2">
    <source>
        <dbReference type="EMBL" id="XAG22427.1"/>
    </source>
</evidence>
<name>A0AAU6SR39_UNCXX</name>
<dbReference type="AlphaFoldDB" id="A0AAU6SR39"/>
<gene>
    <name evidence="2" type="ORF">MRN70_06395</name>
</gene>
<accession>A0AAU6SR39</accession>
<organism evidence="2">
    <name type="scientific">bacterium 19PA01SH03</name>
    <dbReference type="NCBI Taxonomy" id="2920705"/>
    <lineage>
        <taxon>Bacteria</taxon>
    </lineage>
</organism>
<dbReference type="InterPro" id="IPR036390">
    <property type="entry name" value="WH_DNA-bd_sf"/>
</dbReference>
<dbReference type="GO" id="GO:0003700">
    <property type="term" value="F:DNA-binding transcription factor activity"/>
    <property type="evidence" value="ECO:0007669"/>
    <property type="project" value="InterPro"/>
</dbReference>
<dbReference type="Pfam" id="PF01047">
    <property type="entry name" value="MarR"/>
    <property type="match status" value="1"/>
</dbReference>
<protein>
    <submittedName>
        <fullName evidence="2">MarR family winged helix-turn-helix transcriptional regulator</fullName>
    </submittedName>
</protein>
<sequence>MSFLCKNEPINEALITAARSVPHQVARIKLSKTQLRVLRSVRHGESVTASQIASRLDLSDSWASTLLKELNRKLFLSRRSCTRQCGGVEFVYSLHSSPCH</sequence>
<reference evidence="2" key="1">
    <citation type="submission" date="2022-03" db="EMBL/GenBank/DDBJ databases">
        <title>Sea Food Isolates.</title>
        <authorList>
            <person name="Li c."/>
        </authorList>
    </citation>
    <scope>NUCLEOTIDE SEQUENCE</scope>
    <source>
        <strain evidence="2">19PA01SH03</strain>
    </source>
</reference>
<dbReference type="InterPro" id="IPR000835">
    <property type="entry name" value="HTH_MarR-typ"/>
</dbReference>
<dbReference type="Gene3D" id="1.10.10.10">
    <property type="entry name" value="Winged helix-like DNA-binding domain superfamily/Winged helix DNA-binding domain"/>
    <property type="match status" value="1"/>
</dbReference>
<feature type="domain" description="HTH marR-type" evidence="1">
    <location>
        <begin position="30"/>
        <end position="81"/>
    </location>
</feature>
<dbReference type="SUPFAM" id="SSF46785">
    <property type="entry name" value="Winged helix' DNA-binding domain"/>
    <property type="match status" value="1"/>
</dbReference>
<dbReference type="EMBL" id="CP095338">
    <property type="protein sequence ID" value="XAG22427.1"/>
    <property type="molecule type" value="Genomic_DNA"/>
</dbReference>